<proteinExistence type="predicted"/>
<accession>A0ABV8NBR7</accession>
<sequence>MAPLPAAPHVLDEYLDHTPMARHAALHDAEGAADVHRLRTTLGHRDTALGAEGLPTVARLRV</sequence>
<dbReference type="EMBL" id="JBHSCF010000055">
    <property type="protein sequence ID" value="MFC4190413.1"/>
    <property type="molecule type" value="Genomic_DNA"/>
</dbReference>
<comment type="caution">
    <text evidence="1">The sequence shown here is derived from an EMBL/GenBank/DDBJ whole genome shotgun (WGS) entry which is preliminary data.</text>
</comment>
<organism evidence="1 2">
    <name type="scientific">Streptomyces flavovirens</name>
    <dbReference type="NCBI Taxonomy" id="52258"/>
    <lineage>
        <taxon>Bacteria</taxon>
        <taxon>Bacillati</taxon>
        <taxon>Actinomycetota</taxon>
        <taxon>Actinomycetes</taxon>
        <taxon>Kitasatosporales</taxon>
        <taxon>Streptomycetaceae</taxon>
        <taxon>Streptomyces</taxon>
    </lineage>
</organism>
<gene>
    <name evidence="1" type="ORF">ACFO3R_29150</name>
</gene>
<reference evidence="2" key="1">
    <citation type="journal article" date="2019" name="Int. J. Syst. Evol. Microbiol.">
        <title>The Global Catalogue of Microorganisms (GCM) 10K type strain sequencing project: providing services to taxonomists for standard genome sequencing and annotation.</title>
        <authorList>
            <consortium name="The Broad Institute Genomics Platform"/>
            <consortium name="The Broad Institute Genome Sequencing Center for Infectious Disease"/>
            <person name="Wu L."/>
            <person name="Ma J."/>
        </authorList>
    </citation>
    <scope>NUCLEOTIDE SEQUENCE [LARGE SCALE GENOMIC DNA]</scope>
    <source>
        <strain evidence="2">CCM 3243</strain>
    </source>
</reference>
<keyword evidence="2" id="KW-1185">Reference proteome</keyword>
<name>A0ABV8NBR7_9ACTN</name>
<dbReference type="Proteomes" id="UP001595871">
    <property type="component" value="Unassembled WGS sequence"/>
</dbReference>
<evidence type="ECO:0000313" key="1">
    <source>
        <dbReference type="EMBL" id="MFC4190413.1"/>
    </source>
</evidence>
<evidence type="ECO:0000313" key="2">
    <source>
        <dbReference type="Proteomes" id="UP001595871"/>
    </source>
</evidence>
<dbReference type="RefSeq" id="WP_200697359.1">
    <property type="nucleotide sequence ID" value="NZ_BAAAYA010000005.1"/>
</dbReference>
<protein>
    <submittedName>
        <fullName evidence="1">Uncharacterized protein</fullName>
    </submittedName>
</protein>